<dbReference type="Gene3D" id="1.10.10.60">
    <property type="entry name" value="Homeodomain-like"/>
    <property type="match status" value="1"/>
</dbReference>
<evidence type="ECO:0000313" key="6">
    <source>
        <dbReference type="EMBL" id="QFY63638.1"/>
    </source>
</evidence>
<dbReference type="InterPro" id="IPR003313">
    <property type="entry name" value="AraC-bd"/>
</dbReference>
<evidence type="ECO:0000256" key="4">
    <source>
        <dbReference type="ARBA" id="ARBA00023163"/>
    </source>
</evidence>
<dbReference type="Pfam" id="PF02311">
    <property type="entry name" value="AraC_binding"/>
    <property type="match status" value="1"/>
</dbReference>
<keyword evidence="6" id="KW-0614">Plasmid</keyword>
<dbReference type="KEGG" id="rgr:FZ934_25735"/>
<dbReference type="InterPro" id="IPR018060">
    <property type="entry name" value="HTH_AraC"/>
</dbReference>
<accession>A0A5Q0CCR2</accession>
<dbReference type="OrthoDB" id="9814125at2"/>
<keyword evidence="3" id="KW-0010">Activator</keyword>
<dbReference type="SUPFAM" id="SSF46689">
    <property type="entry name" value="Homeodomain-like"/>
    <property type="match status" value="1"/>
</dbReference>
<evidence type="ECO:0000256" key="2">
    <source>
        <dbReference type="ARBA" id="ARBA00023125"/>
    </source>
</evidence>
<dbReference type="PANTHER" id="PTHR43280">
    <property type="entry name" value="ARAC-FAMILY TRANSCRIPTIONAL REGULATOR"/>
    <property type="match status" value="1"/>
</dbReference>
<gene>
    <name evidence="6" type="ORF">FZ934_25735</name>
</gene>
<dbReference type="InterPro" id="IPR014710">
    <property type="entry name" value="RmlC-like_jellyroll"/>
</dbReference>
<dbReference type="PANTHER" id="PTHR43280:SF32">
    <property type="entry name" value="TRANSCRIPTIONAL REGULATORY PROTEIN"/>
    <property type="match status" value="1"/>
</dbReference>
<evidence type="ECO:0000313" key="7">
    <source>
        <dbReference type="Proteomes" id="UP000326881"/>
    </source>
</evidence>
<evidence type="ECO:0000256" key="3">
    <source>
        <dbReference type="ARBA" id="ARBA00023159"/>
    </source>
</evidence>
<dbReference type="InterPro" id="IPR047264">
    <property type="entry name" value="Cupin_HpaA-like_N"/>
</dbReference>
<dbReference type="InterPro" id="IPR020449">
    <property type="entry name" value="Tscrpt_reg_AraC-type_HTH"/>
</dbReference>
<proteinExistence type="predicted"/>
<evidence type="ECO:0000256" key="1">
    <source>
        <dbReference type="ARBA" id="ARBA00023015"/>
    </source>
</evidence>
<dbReference type="AlphaFoldDB" id="A0A5Q0CCR2"/>
<dbReference type="InterPro" id="IPR009057">
    <property type="entry name" value="Homeodomain-like_sf"/>
</dbReference>
<sequence>MPRAINNGQFRHEIALIEHLVQGGDCGEERSDIRTLWRKQRPKPDFWLHCETIPSRSSLHHWEIRPHRHDSFFQILYMDSGSGEAMFSGIWRPIEAQSVVTVPPGLDHGFRFSKDIDGFVITVLSSHLKAIPGDRSRLGAWMASPHLTKLDLNDEDARHVATCLRRLGQEFSEQRAGRNDLLESYLTAALLLTARLSSAGPEEKAAADENERRMELLHGLIQQHFKSHQPAAFYAKALGISPTHLNRIVRATTGYGAHDLIARKLLDEAKRELVFTFGSVQEIAYRLGFSDPAYFSRFFLKQTGQTPRAWRLAERAKLGG</sequence>
<dbReference type="GO" id="GO:0043565">
    <property type="term" value="F:sequence-specific DNA binding"/>
    <property type="evidence" value="ECO:0007669"/>
    <property type="project" value="InterPro"/>
</dbReference>
<protein>
    <submittedName>
        <fullName evidence="6">Helix-turn-helix domain-containing protein</fullName>
    </submittedName>
</protein>
<geneLocation type="plasmid" evidence="6 7">
    <name>unnamed</name>
</geneLocation>
<reference evidence="6 7" key="1">
    <citation type="submission" date="2019-08" db="EMBL/GenBank/DDBJ databases">
        <title>Prosopis cineraria nodule microbiome.</title>
        <authorList>
            <person name="Ali R."/>
            <person name="Chaluvadi S.R."/>
            <person name="Wang X."/>
        </authorList>
    </citation>
    <scope>NUCLEOTIDE SEQUENCE [LARGE SCALE GENOMIC DNA]</scope>
    <source>
        <strain evidence="6 7">BG7</strain>
        <plasmid evidence="6 7">unnamed</plasmid>
    </source>
</reference>
<organism evidence="6 7">
    <name type="scientific">Rhizobium grahamii</name>
    <dbReference type="NCBI Taxonomy" id="1120045"/>
    <lineage>
        <taxon>Bacteria</taxon>
        <taxon>Pseudomonadati</taxon>
        <taxon>Pseudomonadota</taxon>
        <taxon>Alphaproteobacteria</taxon>
        <taxon>Hyphomicrobiales</taxon>
        <taxon>Rhizobiaceae</taxon>
        <taxon>Rhizobium/Agrobacterium group</taxon>
        <taxon>Rhizobium</taxon>
    </lineage>
</organism>
<dbReference type="Proteomes" id="UP000326881">
    <property type="component" value="Plasmid unnamed"/>
</dbReference>
<dbReference type="SUPFAM" id="SSF51182">
    <property type="entry name" value="RmlC-like cupins"/>
    <property type="match status" value="1"/>
</dbReference>
<dbReference type="GO" id="GO:0003700">
    <property type="term" value="F:DNA-binding transcription factor activity"/>
    <property type="evidence" value="ECO:0007669"/>
    <property type="project" value="InterPro"/>
</dbReference>
<dbReference type="Gene3D" id="2.60.120.10">
    <property type="entry name" value="Jelly Rolls"/>
    <property type="match status" value="1"/>
</dbReference>
<keyword evidence="2" id="KW-0238">DNA-binding</keyword>
<dbReference type="Pfam" id="PF12833">
    <property type="entry name" value="HTH_18"/>
    <property type="match status" value="1"/>
</dbReference>
<dbReference type="EMBL" id="CP043499">
    <property type="protein sequence ID" value="QFY63638.1"/>
    <property type="molecule type" value="Genomic_DNA"/>
</dbReference>
<dbReference type="SMART" id="SM00342">
    <property type="entry name" value="HTH_ARAC"/>
    <property type="match status" value="1"/>
</dbReference>
<keyword evidence="4" id="KW-0804">Transcription</keyword>
<dbReference type="InterPro" id="IPR011051">
    <property type="entry name" value="RmlC_Cupin_sf"/>
</dbReference>
<dbReference type="PRINTS" id="PR00032">
    <property type="entry name" value="HTHARAC"/>
</dbReference>
<name>A0A5Q0CCR2_9HYPH</name>
<keyword evidence="7" id="KW-1185">Reference proteome</keyword>
<feature type="domain" description="HTH araC/xylS-type" evidence="5">
    <location>
        <begin position="215"/>
        <end position="313"/>
    </location>
</feature>
<dbReference type="CDD" id="cd06999">
    <property type="entry name" value="cupin_HpaA-like_N"/>
    <property type="match status" value="1"/>
</dbReference>
<dbReference type="PROSITE" id="PS01124">
    <property type="entry name" value="HTH_ARAC_FAMILY_2"/>
    <property type="match status" value="1"/>
</dbReference>
<keyword evidence="1" id="KW-0805">Transcription regulation</keyword>
<evidence type="ECO:0000259" key="5">
    <source>
        <dbReference type="PROSITE" id="PS01124"/>
    </source>
</evidence>